<reference evidence="3" key="1">
    <citation type="submission" date="2016-10" db="EMBL/GenBank/DDBJ databases">
        <authorList>
            <person name="Varghese N."/>
            <person name="Submissions S."/>
        </authorList>
    </citation>
    <scope>NUCLEOTIDE SEQUENCE [LARGE SCALE GENOMIC DNA]</scope>
    <source>
        <strain evidence="3">CGMCC 1.7666</strain>
    </source>
</reference>
<organism evidence="2 3">
    <name type="scientific">Microvirga guangxiensis</name>
    <dbReference type="NCBI Taxonomy" id="549386"/>
    <lineage>
        <taxon>Bacteria</taxon>
        <taxon>Pseudomonadati</taxon>
        <taxon>Pseudomonadota</taxon>
        <taxon>Alphaproteobacteria</taxon>
        <taxon>Hyphomicrobiales</taxon>
        <taxon>Methylobacteriaceae</taxon>
        <taxon>Microvirga</taxon>
    </lineage>
</organism>
<evidence type="ECO:0000256" key="1">
    <source>
        <dbReference type="SAM" id="Coils"/>
    </source>
</evidence>
<evidence type="ECO:0000313" key="3">
    <source>
        <dbReference type="Proteomes" id="UP000199569"/>
    </source>
</evidence>
<proteinExistence type="predicted"/>
<evidence type="ECO:0000313" key="2">
    <source>
        <dbReference type="EMBL" id="SCY06149.1"/>
    </source>
</evidence>
<accession>A0A1G5CUB5</accession>
<evidence type="ECO:0008006" key="4">
    <source>
        <dbReference type="Google" id="ProtNLM"/>
    </source>
</evidence>
<keyword evidence="1" id="KW-0175">Coiled coil</keyword>
<dbReference type="Proteomes" id="UP000199569">
    <property type="component" value="Unassembled WGS sequence"/>
</dbReference>
<keyword evidence="3" id="KW-1185">Reference proteome</keyword>
<dbReference type="STRING" id="549386.SAMN02927923_00677"/>
<protein>
    <recommendedName>
        <fullName evidence="4">Flagellar assembly protein FliH</fullName>
    </recommendedName>
</protein>
<feature type="coiled-coil region" evidence="1">
    <location>
        <begin position="44"/>
        <end position="80"/>
    </location>
</feature>
<gene>
    <name evidence="2" type="ORF">SAMN02927923_00677</name>
</gene>
<dbReference type="AlphaFoldDB" id="A0A1G5CUB5"/>
<name>A0A1G5CUB5_9HYPH</name>
<dbReference type="EMBL" id="FMVJ01000002">
    <property type="protein sequence ID" value="SCY06149.1"/>
    <property type="molecule type" value="Genomic_DNA"/>
</dbReference>
<sequence length="218" mass="23864">MSGSIADLISDFSNPAPSEGFGIGILRRVRQAAEPEVSVPEPVVDQQAEMMHSVEERVRAEEQEKARRKLDEALSAEQERHREEMAVQREIWVEQEALQLSSQIINAIGNLETLLSEKAARILAAVIPEALRQSAIAEFNEVLGKILSGENATLLRVTGPEDMLSAIKAGIVMRDGIIEFVASDAVELTLVAGDTTIQTQFDAWSERLQALLKEGSSC</sequence>